<dbReference type="InterPro" id="IPR016186">
    <property type="entry name" value="C-type_lectin-like/link_sf"/>
</dbReference>
<dbReference type="Proteomes" id="UP001152747">
    <property type="component" value="Unassembled WGS sequence"/>
</dbReference>
<dbReference type="InterPro" id="IPR016187">
    <property type="entry name" value="CTDL_fold"/>
</dbReference>
<reference evidence="2" key="1">
    <citation type="submission" date="2022-11" db="EMBL/GenBank/DDBJ databases">
        <authorList>
            <person name="Kikuchi T."/>
        </authorList>
    </citation>
    <scope>NUCLEOTIDE SEQUENCE</scope>
    <source>
        <strain evidence="2">PS1010</strain>
    </source>
</reference>
<name>A0A9P1IM23_9PELO</name>
<protein>
    <recommendedName>
        <fullName evidence="4">C-type lectin domain-containing protein</fullName>
    </recommendedName>
</protein>
<evidence type="ECO:0000313" key="3">
    <source>
        <dbReference type="Proteomes" id="UP001152747"/>
    </source>
</evidence>
<gene>
    <name evidence="2" type="ORF">CAMP_LOCUS9727</name>
</gene>
<accession>A0A9P1IM23</accession>
<feature type="chain" id="PRO_5040124458" description="C-type lectin domain-containing protein" evidence="1">
    <location>
        <begin position="27"/>
        <end position="224"/>
    </location>
</feature>
<comment type="caution">
    <text evidence="2">The sequence shown here is derived from an EMBL/GenBank/DDBJ whole genome shotgun (WGS) entry which is preliminary data.</text>
</comment>
<dbReference type="Gene3D" id="3.10.100.10">
    <property type="entry name" value="Mannose-Binding Protein A, subunit A"/>
    <property type="match status" value="1"/>
</dbReference>
<keyword evidence="1" id="KW-0732">Signal</keyword>
<feature type="signal peptide" evidence="1">
    <location>
        <begin position="1"/>
        <end position="26"/>
    </location>
</feature>
<keyword evidence="3" id="KW-1185">Reference proteome</keyword>
<organism evidence="2 3">
    <name type="scientific">Caenorhabditis angaria</name>
    <dbReference type="NCBI Taxonomy" id="860376"/>
    <lineage>
        <taxon>Eukaryota</taxon>
        <taxon>Metazoa</taxon>
        <taxon>Ecdysozoa</taxon>
        <taxon>Nematoda</taxon>
        <taxon>Chromadorea</taxon>
        <taxon>Rhabditida</taxon>
        <taxon>Rhabditina</taxon>
        <taxon>Rhabditomorpha</taxon>
        <taxon>Rhabditoidea</taxon>
        <taxon>Rhabditidae</taxon>
        <taxon>Peloderinae</taxon>
        <taxon>Caenorhabditis</taxon>
    </lineage>
</organism>
<proteinExistence type="predicted"/>
<dbReference type="EMBL" id="CANHGI010000004">
    <property type="protein sequence ID" value="CAI5447090.1"/>
    <property type="molecule type" value="Genomic_DNA"/>
</dbReference>
<dbReference type="AlphaFoldDB" id="A0A9P1IM23"/>
<dbReference type="SUPFAM" id="SSF56436">
    <property type="entry name" value="C-type lectin-like"/>
    <property type="match status" value="1"/>
</dbReference>
<evidence type="ECO:0000313" key="2">
    <source>
        <dbReference type="EMBL" id="CAI5447090.1"/>
    </source>
</evidence>
<evidence type="ECO:0000256" key="1">
    <source>
        <dbReference type="SAM" id="SignalP"/>
    </source>
</evidence>
<sequence>MWYPCSSTPDFLTLIAILLQIDLCFCCIPTQHIEDETTTSTTSHYPSSTSTTTIEVTTETTSTTTTTIETTTTVKKCDDGWIPIQRILGVWCAKIVEDSSIANDCFQEGGKVSSIESIEELNVYLSELKKMGEQYCLLNSDVTSQCYCGDFLCEITATCQIPNVWRWSDGFTDSNALMSLVEPQHLSTNQYGHSVLIDTTSTSGLIDYIDVGYDHPYVCGKKAV</sequence>
<evidence type="ECO:0008006" key="4">
    <source>
        <dbReference type="Google" id="ProtNLM"/>
    </source>
</evidence>
<dbReference type="PANTHER" id="PTHR23124">
    <property type="entry name" value="C-TYPE LECTIN DOMAIN-CONTAINING PROTEIN-RELATED-RELATED"/>
    <property type="match status" value="1"/>
</dbReference>
<dbReference type="PANTHER" id="PTHR23124:SF148">
    <property type="entry name" value="C-TYPE LECTIN DOMAIN-CONTAINING PROTEIN-RELATED"/>
    <property type="match status" value="1"/>
</dbReference>